<name>A0A9D1H9Y4_9FLAO</name>
<dbReference type="PANTHER" id="PTHR38469:SF1">
    <property type="entry name" value="PERIPLASMIC PEPTIDASE SUBFAMILY S1B"/>
    <property type="match status" value="1"/>
</dbReference>
<evidence type="ECO:0000313" key="9">
    <source>
        <dbReference type="Proteomes" id="UP000824161"/>
    </source>
</evidence>
<dbReference type="GO" id="GO:0043171">
    <property type="term" value="P:peptide catabolic process"/>
    <property type="evidence" value="ECO:0007669"/>
    <property type="project" value="UniProtKB-UniRule"/>
</dbReference>
<evidence type="ECO:0000256" key="3">
    <source>
        <dbReference type="ARBA" id="ARBA00022670"/>
    </source>
</evidence>
<dbReference type="GO" id="GO:0008239">
    <property type="term" value="F:dipeptidyl-peptidase activity"/>
    <property type="evidence" value="ECO:0007669"/>
    <property type="project" value="UniProtKB-UniRule"/>
</dbReference>
<dbReference type="AlphaFoldDB" id="A0A9D1H9Y4"/>
<keyword evidence="2 7" id="KW-0031">Aminopeptidase</keyword>
<dbReference type="Pfam" id="PF10459">
    <property type="entry name" value="Peptidase_S46"/>
    <property type="match status" value="1"/>
</dbReference>
<organism evidence="8 9">
    <name type="scientific">Candidatus Merdimorpha stercoravium</name>
    <dbReference type="NCBI Taxonomy" id="2840863"/>
    <lineage>
        <taxon>Bacteria</taxon>
        <taxon>Pseudomonadati</taxon>
        <taxon>Bacteroidota</taxon>
        <taxon>Flavobacteriia</taxon>
        <taxon>Flavobacteriales</taxon>
        <taxon>Candidatus Merdimorpha</taxon>
    </lineage>
</organism>
<dbReference type="Gene3D" id="2.40.10.10">
    <property type="entry name" value="Trypsin-like serine proteases"/>
    <property type="match status" value="1"/>
</dbReference>
<gene>
    <name evidence="8" type="ORF">IAC44_04955</name>
</gene>
<dbReference type="InterPro" id="IPR009003">
    <property type="entry name" value="Peptidase_S1_PA"/>
</dbReference>
<evidence type="ECO:0000256" key="4">
    <source>
        <dbReference type="ARBA" id="ARBA00022729"/>
    </source>
</evidence>
<dbReference type="Proteomes" id="UP000824161">
    <property type="component" value="Unassembled WGS sequence"/>
</dbReference>
<keyword evidence="6 7" id="KW-0720">Serine protease</keyword>
<dbReference type="GO" id="GO:0070009">
    <property type="term" value="F:serine-type aminopeptidase activity"/>
    <property type="evidence" value="ECO:0007669"/>
    <property type="project" value="UniProtKB-UniRule"/>
</dbReference>
<evidence type="ECO:0000256" key="5">
    <source>
        <dbReference type="ARBA" id="ARBA00022801"/>
    </source>
</evidence>
<keyword evidence="3 7" id="KW-0645">Protease</keyword>
<dbReference type="InterPro" id="IPR043504">
    <property type="entry name" value="Peptidase_S1_PA_chymotrypsin"/>
</dbReference>
<keyword evidence="5 7" id="KW-0378">Hydrolase</keyword>
<reference evidence="8" key="2">
    <citation type="journal article" date="2021" name="PeerJ">
        <title>Extensive microbial diversity within the chicken gut microbiome revealed by metagenomics and culture.</title>
        <authorList>
            <person name="Gilroy R."/>
            <person name="Ravi A."/>
            <person name="Getino M."/>
            <person name="Pursley I."/>
            <person name="Horton D.L."/>
            <person name="Alikhan N.F."/>
            <person name="Baker D."/>
            <person name="Gharbi K."/>
            <person name="Hall N."/>
            <person name="Watson M."/>
            <person name="Adriaenssens E.M."/>
            <person name="Foster-Nyarko E."/>
            <person name="Jarju S."/>
            <person name="Secka A."/>
            <person name="Antonio M."/>
            <person name="Oren A."/>
            <person name="Chaudhuri R.R."/>
            <person name="La Ragione R."/>
            <person name="Hildebrand F."/>
            <person name="Pallen M.J."/>
        </authorList>
    </citation>
    <scope>NUCLEOTIDE SEQUENCE</scope>
    <source>
        <strain evidence="8">1383</strain>
    </source>
</reference>
<keyword evidence="4" id="KW-0732">Signal</keyword>
<dbReference type="EMBL" id="DVLY01000117">
    <property type="protein sequence ID" value="HIT98171.1"/>
    <property type="molecule type" value="Genomic_DNA"/>
</dbReference>
<comment type="similarity">
    <text evidence="1 7">Belongs to the peptidase S46 family.</text>
</comment>
<sequence>MWIPLFLKKLNESQMQSLGMRITAEDIYSVNHSSIKDAVVLFGGGCTGEVVSPEGLLLTNHHCGYSQIAAHSTLEDNILENGFYARNRSEERINPSLSVTFIKRIEEVTDQALRGVKPSMSAEKRQEKIRENLERIRKEADIEPWQNVEVKSFFKDNRYFLFVRETFNDVRLVGCPPASVGKFGAETDNWVWPRHTGDFSVFRIYADRDNHPADPSPDNVPYRPDHYLPISLDGFSEGDFTLVFGFPGRTDEYLPGIALEQTIVRNPIKVGLRDIALNTWQKEMEANDTIKLLYANRYVSAANAWKKWQGESLGLERTRAVDKKTAYETAFADTLAKYPAMQQAYGHLLPDLYAAYKELLPYGMAYDATSEYNYLSDACALMGLLARYRSLLGKQQADSARTEELRQQALERADPRRMKIDRKVFIPLTEFYCDKMPSGFLPQEVDAALEGFHGDMEALADSLYASPLLSRNGVEGVFAAQDTTAFDLLTGNDPAYVFFRSVVENYNRMIAPRYSEVSGRIDLLMKDYMKAQMEAFPDRAFFPDANMTLRASYGQVRGMQARDGLAYLPQTFLDGVIEKYIPGDREFDLPEKLIELYRKKDYGPYGENGRMPVCFIATNHTSGGNSGSPVINADGELIGLNFDRLWEGTMSDLNYDPSICRNIMVDIRYVLFLIDKLGGAGYLVDEMTLHRRQAD</sequence>
<dbReference type="PANTHER" id="PTHR38469">
    <property type="entry name" value="PERIPLASMIC PEPTIDASE SUBFAMILY S1B"/>
    <property type="match status" value="1"/>
</dbReference>
<proteinExistence type="inferred from homology"/>
<dbReference type="GO" id="GO:0006508">
    <property type="term" value="P:proteolysis"/>
    <property type="evidence" value="ECO:0007669"/>
    <property type="project" value="UniProtKB-KW"/>
</dbReference>
<comment type="caution">
    <text evidence="8">The sequence shown here is derived from an EMBL/GenBank/DDBJ whole genome shotgun (WGS) entry which is preliminary data.</text>
</comment>
<dbReference type="SUPFAM" id="SSF50494">
    <property type="entry name" value="Trypsin-like serine proteases"/>
    <property type="match status" value="1"/>
</dbReference>
<accession>A0A9D1H9Y4</accession>
<reference evidence="8" key="1">
    <citation type="submission" date="2020-10" db="EMBL/GenBank/DDBJ databases">
        <authorList>
            <person name="Gilroy R."/>
        </authorList>
    </citation>
    <scope>NUCLEOTIDE SEQUENCE</scope>
    <source>
        <strain evidence="8">1383</strain>
    </source>
</reference>
<protein>
    <recommendedName>
        <fullName evidence="7">Dipeptidyl-peptidase</fullName>
        <ecNumber evidence="7">3.4.14.-</ecNumber>
    </recommendedName>
</protein>
<evidence type="ECO:0000313" key="8">
    <source>
        <dbReference type="EMBL" id="HIT98171.1"/>
    </source>
</evidence>
<dbReference type="InterPro" id="IPR019500">
    <property type="entry name" value="Pep_S46"/>
</dbReference>
<evidence type="ECO:0000256" key="2">
    <source>
        <dbReference type="ARBA" id="ARBA00022438"/>
    </source>
</evidence>
<evidence type="ECO:0000256" key="1">
    <source>
        <dbReference type="ARBA" id="ARBA00010491"/>
    </source>
</evidence>
<evidence type="ECO:0000256" key="6">
    <source>
        <dbReference type="ARBA" id="ARBA00022825"/>
    </source>
</evidence>
<comment type="function">
    <text evidence="7">Catalyzes the removal of dipeptides from the N-terminus of oligopeptides.</text>
</comment>
<evidence type="ECO:0000256" key="7">
    <source>
        <dbReference type="RuleBase" id="RU366067"/>
    </source>
</evidence>
<dbReference type="EC" id="3.4.14.-" evidence="7"/>